<evidence type="ECO:0000256" key="1">
    <source>
        <dbReference type="ARBA" id="ARBA00006252"/>
    </source>
</evidence>
<dbReference type="EMBL" id="QPGL01000001">
    <property type="protein sequence ID" value="RCS73440.1"/>
    <property type="molecule type" value="Genomic_DNA"/>
</dbReference>
<protein>
    <submittedName>
        <fullName evidence="4">Flavodoxin family protein</fullName>
    </submittedName>
</protein>
<dbReference type="AlphaFoldDB" id="A0A368LNF6"/>
<name>A0A368LNF6_9VIBR</name>
<dbReference type="OrthoDB" id="9798454at2"/>
<dbReference type="GO" id="GO:0003955">
    <property type="term" value="F:NAD(P)H dehydrogenase (quinone) activity"/>
    <property type="evidence" value="ECO:0007669"/>
    <property type="project" value="TreeGrafter"/>
</dbReference>
<evidence type="ECO:0000256" key="2">
    <source>
        <dbReference type="ARBA" id="ARBA00023002"/>
    </source>
</evidence>
<dbReference type="PANTHER" id="PTHR10204">
    <property type="entry name" value="NAD P H OXIDOREDUCTASE-RELATED"/>
    <property type="match status" value="1"/>
</dbReference>
<keyword evidence="5" id="KW-1185">Reference proteome</keyword>
<dbReference type="GO" id="GO:0005829">
    <property type="term" value="C:cytosol"/>
    <property type="evidence" value="ECO:0007669"/>
    <property type="project" value="TreeGrafter"/>
</dbReference>
<dbReference type="Proteomes" id="UP000252479">
    <property type="component" value="Unassembled WGS sequence"/>
</dbReference>
<accession>A0A368LNF6</accession>
<dbReference type="RefSeq" id="WP_086959771.1">
    <property type="nucleotide sequence ID" value="NZ_AP018680.1"/>
</dbReference>
<gene>
    <name evidence="4" type="ORF">CIK83_07295</name>
</gene>
<dbReference type="InterPro" id="IPR051545">
    <property type="entry name" value="NAD(P)H_dehydrogenase_qn"/>
</dbReference>
<evidence type="ECO:0000313" key="4">
    <source>
        <dbReference type="EMBL" id="RCS73440.1"/>
    </source>
</evidence>
<dbReference type="Pfam" id="PF02525">
    <property type="entry name" value="Flavodoxin_2"/>
    <property type="match status" value="1"/>
</dbReference>
<comment type="similarity">
    <text evidence="1">Belongs to the NAD(P)H dehydrogenase (quinone) family.</text>
</comment>
<proteinExistence type="inferred from homology"/>
<evidence type="ECO:0000259" key="3">
    <source>
        <dbReference type="Pfam" id="PF02525"/>
    </source>
</evidence>
<reference evidence="4 5" key="1">
    <citation type="journal article" date="2017" name="Elife">
        <title>Extensive horizontal gene transfer in cheese-associated bacteria.</title>
        <authorList>
            <person name="Bonham K.S."/>
            <person name="Wolfe B.E."/>
            <person name="Dutton R.J."/>
        </authorList>
    </citation>
    <scope>NUCLEOTIDE SEQUENCE [LARGE SCALE GENOMIC DNA]</scope>
    <source>
        <strain evidence="4 5">JB196</strain>
    </source>
</reference>
<sequence>MKNILLLNGNPKRNSFSSHLSSAYEMEAKKVGSIRRFNLSDMIFDPNLESGYDDIQALEPCLSDFSQVLIWADHIVIVCPIWWGGLPAKLKGLLDRTFLPGTMFKFEGESIHPIQLLTGKTSRIILTMDSPVELSEEQSKPVLEQLSRYTLEFCGVKKAEVSLLGSVILSDENQRDCWLSTVADLGSSCQ</sequence>
<comment type="caution">
    <text evidence="4">The sequence shown here is derived from an EMBL/GenBank/DDBJ whole genome shotgun (WGS) entry which is preliminary data.</text>
</comment>
<dbReference type="InterPro" id="IPR003680">
    <property type="entry name" value="Flavodoxin_fold"/>
</dbReference>
<dbReference type="Gene3D" id="3.40.50.360">
    <property type="match status" value="1"/>
</dbReference>
<dbReference type="GeneID" id="303188722"/>
<evidence type="ECO:0000313" key="5">
    <source>
        <dbReference type="Proteomes" id="UP000252479"/>
    </source>
</evidence>
<dbReference type="SUPFAM" id="SSF52218">
    <property type="entry name" value="Flavoproteins"/>
    <property type="match status" value="1"/>
</dbReference>
<organism evidence="4 5">
    <name type="scientific">Vibrio casei</name>
    <dbReference type="NCBI Taxonomy" id="673372"/>
    <lineage>
        <taxon>Bacteria</taxon>
        <taxon>Pseudomonadati</taxon>
        <taxon>Pseudomonadota</taxon>
        <taxon>Gammaproteobacteria</taxon>
        <taxon>Vibrionales</taxon>
        <taxon>Vibrionaceae</taxon>
        <taxon>Vibrio</taxon>
    </lineage>
</organism>
<dbReference type="PANTHER" id="PTHR10204:SF34">
    <property type="entry name" value="NAD(P)H DEHYDROGENASE [QUINONE] 1 ISOFORM 1"/>
    <property type="match status" value="1"/>
</dbReference>
<feature type="domain" description="Flavodoxin-like fold" evidence="3">
    <location>
        <begin position="2"/>
        <end position="166"/>
    </location>
</feature>
<dbReference type="InterPro" id="IPR029039">
    <property type="entry name" value="Flavoprotein-like_sf"/>
</dbReference>
<keyword evidence="2" id="KW-0560">Oxidoreductase</keyword>